<sequence>MTYLAEEIDLPDFSDAAVAILTVSGDTDSLVKFGPAIHSIVDRDVIFLFGLICALHLDCPKQLSYKFIKKIIMGLEDLKRLPPRLLLSLKNKWLMMDE</sequence>
<evidence type="ECO:0000313" key="1">
    <source>
        <dbReference type="EMBL" id="KAG5273730.1"/>
    </source>
</evidence>
<keyword evidence="2" id="KW-1185">Reference proteome</keyword>
<name>A0AAV6GG05_9TELE</name>
<accession>A0AAV6GG05</accession>
<dbReference type="EMBL" id="JADWDJ010000011">
    <property type="protein sequence ID" value="KAG5273730.1"/>
    <property type="molecule type" value="Genomic_DNA"/>
</dbReference>
<dbReference type="AlphaFoldDB" id="A0AAV6GG05"/>
<protein>
    <submittedName>
        <fullName evidence="1">Uncharacterized protein</fullName>
    </submittedName>
</protein>
<comment type="caution">
    <text evidence="1">The sequence shown here is derived from an EMBL/GenBank/DDBJ whole genome shotgun (WGS) entry which is preliminary data.</text>
</comment>
<gene>
    <name evidence="1" type="ORF">AALO_G00154840</name>
</gene>
<evidence type="ECO:0000313" key="2">
    <source>
        <dbReference type="Proteomes" id="UP000823561"/>
    </source>
</evidence>
<proteinExistence type="predicted"/>
<organism evidence="1 2">
    <name type="scientific">Alosa alosa</name>
    <name type="common">allis shad</name>
    <dbReference type="NCBI Taxonomy" id="278164"/>
    <lineage>
        <taxon>Eukaryota</taxon>
        <taxon>Metazoa</taxon>
        <taxon>Chordata</taxon>
        <taxon>Craniata</taxon>
        <taxon>Vertebrata</taxon>
        <taxon>Euteleostomi</taxon>
        <taxon>Actinopterygii</taxon>
        <taxon>Neopterygii</taxon>
        <taxon>Teleostei</taxon>
        <taxon>Clupei</taxon>
        <taxon>Clupeiformes</taxon>
        <taxon>Clupeoidei</taxon>
        <taxon>Clupeidae</taxon>
        <taxon>Alosa</taxon>
    </lineage>
</organism>
<dbReference type="Proteomes" id="UP000823561">
    <property type="component" value="Chromosome 11"/>
</dbReference>
<reference evidence="1" key="1">
    <citation type="submission" date="2020-10" db="EMBL/GenBank/DDBJ databases">
        <title>Chromosome-scale genome assembly of the Allis shad, Alosa alosa.</title>
        <authorList>
            <person name="Margot Z."/>
            <person name="Christophe K."/>
            <person name="Cabau C."/>
            <person name="Louis A."/>
            <person name="Berthelot C."/>
            <person name="Parey E."/>
            <person name="Roest Crollius H."/>
            <person name="Montfort J."/>
            <person name="Robinson-Rechavi M."/>
            <person name="Bucao C."/>
            <person name="Bouchez O."/>
            <person name="Gislard M."/>
            <person name="Lluch J."/>
            <person name="Milhes M."/>
            <person name="Lampietro C."/>
            <person name="Lopez Roques C."/>
            <person name="Donnadieu C."/>
            <person name="Braasch I."/>
            <person name="Desvignes T."/>
            <person name="Postlethwait J."/>
            <person name="Bobe J."/>
            <person name="Guiguen Y."/>
        </authorList>
    </citation>
    <scope>NUCLEOTIDE SEQUENCE</scope>
    <source>
        <strain evidence="1">M-15738</strain>
        <tissue evidence="1">Blood</tissue>
    </source>
</reference>